<reference evidence="3 4" key="1">
    <citation type="journal article" date="2014" name="Nat. Commun.">
        <title>Klebsormidium flaccidum genome reveals primary factors for plant terrestrial adaptation.</title>
        <authorList>
            <person name="Hori K."/>
            <person name="Maruyama F."/>
            <person name="Fujisawa T."/>
            <person name="Togashi T."/>
            <person name="Yamamoto N."/>
            <person name="Seo M."/>
            <person name="Sato S."/>
            <person name="Yamada T."/>
            <person name="Mori H."/>
            <person name="Tajima N."/>
            <person name="Moriyama T."/>
            <person name="Ikeuchi M."/>
            <person name="Watanabe M."/>
            <person name="Wada H."/>
            <person name="Kobayashi K."/>
            <person name="Saito M."/>
            <person name="Masuda T."/>
            <person name="Sasaki-Sekimoto Y."/>
            <person name="Mashiguchi K."/>
            <person name="Awai K."/>
            <person name="Shimojima M."/>
            <person name="Masuda S."/>
            <person name="Iwai M."/>
            <person name="Nobusawa T."/>
            <person name="Narise T."/>
            <person name="Kondo S."/>
            <person name="Saito H."/>
            <person name="Sato R."/>
            <person name="Murakawa M."/>
            <person name="Ihara Y."/>
            <person name="Oshima-Yamada Y."/>
            <person name="Ohtaka K."/>
            <person name="Satoh M."/>
            <person name="Sonobe K."/>
            <person name="Ishii M."/>
            <person name="Ohtani R."/>
            <person name="Kanamori-Sato M."/>
            <person name="Honoki R."/>
            <person name="Miyazaki D."/>
            <person name="Mochizuki H."/>
            <person name="Umetsu J."/>
            <person name="Higashi K."/>
            <person name="Shibata D."/>
            <person name="Kamiya Y."/>
            <person name="Sato N."/>
            <person name="Nakamura Y."/>
            <person name="Tabata S."/>
            <person name="Ida S."/>
            <person name="Kurokawa K."/>
            <person name="Ohta H."/>
        </authorList>
    </citation>
    <scope>NUCLEOTIDE SEQUENCE [LARGE SCALE GENOMIC DNA]</scope>
    <source>
        <strain evidence="3 4">NIES-2285</strain>
    </source>
</reference>
<feature type="compositionally biased region" description="Basic and acidic residues" evidence="2">
    <location>
        <begin position="183"/>
        <end position="194"/>
    </location>
</feature>
<dbReference type="SUPFAM" id="SSF54695">
    <property type="entry name" value="POZ domain"/>
    <property type="match status" value="1"/>
</dbReference>
<feature type="compositionally biased region" description="Polar residues" evidence="2">
    <location>
        <begin position="66"/>
        <end position="78"/>
    </location>
</feature>
<dbReference type="InterPro" id="IPR011333">
    <property type="entry name" value="SKP1/BTB/POZ_sf"/>
</dbReference>
<feature type="compositionally biased region" description="Basic and acidic residues" evidence="2">
    <location>
        <begin position="108"/>
        <end position="117"/>
    </location>
</feature>
<protein>
    <recommendedName>
        <fullName evidence="5">Potassium channel tetramerisation-type BTB domain-containing protein</fullName>
    </recommendedName>
</protein>
<dbReference type="Gene3D" id="3.30.710.10">
    <property type="entry name" value="Potassium Channel Kv1.1, Chain A"/>
    <property type="match status" value="1"/>
</dbReference>
<accession>A0A1Y1IA57</accession>
<gene>
    <name evidence="3" type="ORF">KFL_002820050</name>
</gene>
<evidence type="ECO:0008006" key="5">
    <source>
        <dbReference type="Google" id="ProtNLM"/>
    </source>
</evidence>
<evidence type="ECO:0000313" key="4">
    <source>
        <dbReference type="Proteomes" id="UP000054558"/>
    </source>
</evidence>
<evidence type="ECO:0000256" key="1">
    <source>
        <dbReference type="ARBA" id="ARBA00004906"/>
    </source>
</evidence>
<dbReference type="EMBL" id="DF237231">
    <property type="protein sequence ID" value="GAQ86309.1"/>
    <property type="molecule type" value="Genomic_DNA"/>
</dbReference>
<name>A0A1Y1IA57_KLENI</name>
<feature type="region of interest" description="Disordered" evidence="2">
    <location>
        <begin position="165"/>
        <end position="194"/>
    </location>
</feature>
<sequence length="442" mass="49010">MPVIEQVAEKPCMSEKIVLDGHLTKMASEARLSRLPSFKKWGSRCSRKAHCSSSVTDSPDLKKSLESQPESVTASIAVQTDAPAFTSDTGYPTEAESKALGNSSSKLDTAESARAAETKPAASEVHEVAEQSGSLRTLIAVLATVQADARAEVEALRAKNAALQQQMSEKEKEHQKQVSGLLEDSKKHREECRRSEKERERFHYVLACNGQEGSVPRSVLASAPESLLYKMYSGDWDYARDDQGRALITCHPQRWAAVLEHLATGAVPAERDPLLLAQARHWNLQRLVEGLEALDPGVTVTNDADLRGFKVRCTFVSVMEKLSGGKEDPRFVFRGPQERWWGVKITKKGVALGSLIPMNFFSPKVEDLKGIRLKFMNVRLLLRSEDLVWKSAPIDFPHGLESFVGFSWGIRGYGLEQLLSEPLARAPDSLVIEVEVHYEDQT</sequence>
<evidence type="ECO:0000313" key="3">
    <source>
        <dbReference type="EMBL" id="GAQ86309.1"/>
    </source>
</evidence>
<dbReference type="Proteomes" id="UP000054558">
    <property type="component" value="Unassembled WGS sequence"/>
</dbReference>
<keyword evidence="4" id="KW-1185">Reference proteome</keyword>
<evidence type="ECO:0000256" key="2">
    <source>
        <dbReference type="SAM" id="MobiDB-lite"/>
    </source>
</evidence>
<comment type="pathway">
    <text evidence="1">Protein modification; protein ubiquitination.</text>
</comment>
<feature type="region of interest" description="Disordered" evidence="2">
    <location>
        <begin position="49"/>
        <end position="125"/>
    </location>
</feature>
<organism evidence="3 4">
    <name type="scientific">Klebsormidium nitens</name>
    <name type="common">Green alga</name>
    <name type="synonym">Ulothrix nitens</name>
    <dbReference type="NCBI Taxonomy" id="105231"/>
    <lineage>
        <taxon>Eukaryota</taxon>
        <taxon>Viridiplantae</taxon>
        <taxon>Streptophyta</taxon>
        <taxon>Klebsormidiophyceae</taxon>
        <taxon>Klebsormidiales</taxon>
        <taxon>Klebsormidiaceae</taxon>
        <taxon>Klebsormidium</taxon>
    </lineage>
</organism>
<proteinExistence type="predicted"/>
<dbReference type="AlphaFoldDB" id="A0A1Y1IA57"/>